<reference evidence="1" key="2">
    <citation type="journal article" date="2015" name="Fish Shellfish Immunol.">
        <title>Early steps in the European eel (Anguilla anguilla)-Vibrio vulnificus interaction in the gills: Role of the RtxA13 toxin.</title>
        <authorList>
            <person name="Callol A."/>
            <person name="Pajuelo D."/>
            <person name="Ebbesson L."/>
            <person name="Teles M."/>
            <person name="MacKenzie S."/>
            <person name="Amaro C."/>
        </authorList>
    </citation>
    <scope>NUCLEOTIDE SEQUENCE</scope>
</reference>
<protein>
    <submittedName>
        <fullName evidence="1">Uncharacterized protein</fullName>
    </submittedName>
</protein>
<evidence type="ECO:0000313" key="1">
    <source>
        <dbReference type="EMBL" id="JAH56488.1"/>
    </source>
</evidence>
<reference evidence="1" key="1">
    <citation type="submission" date="2014-11" db="EMBL/GenBank/DDBJ databases">
        <authorList>
            <person name="Amaro Gonzalez C."/>
        </authorList>
    </citation>
    <scope>NUCLEOTIDE SEQUENCE</scope>
</reference>
<dbReference type="EMBL" id="GBXM01052089">
    <property type="protein sequence ID" value="JAH56488.1"/>
    <property type="molecule type" value="Transcribed_RNA"/>
</dbReference>
<dbReference type="AlphaFoldDB" id="A0A0E9TUT5"/>
<accession>A0A0E9TUT5</accession>
<organism evidence="1">
    <name type="scientific">Anguilla anguilla</name>
    <name type="common">European freshwater eel</name>
    <name type="synonym">Muraena anguilla</name>
    <dbReference type="NCBI Taxonomy" id="7936"/>
    <lineage>
        <taxon>Eukaryota</taxon>
        <taxon>Metazoa</taxon>
        <taxon>Chordata</taxon>
        <taxon>Craniata</taxon>
        <taxon>Vertebrata</taxon>
        <taxon>Euteleostomi</taxon>
        <taxon>Actinopterygii</taxon>
        <taxon>Neopterygii</taxon>
        <taxon>Teleostei</taxon>
        <taxon>Anguilliformes</taxon>
        <taxon>Anguillidae</taxon>
        <taxon>Anguilla</taxon>
    </lineage>
</organism>
<name>A0A0E9TUT5_ANGAN</name>
<proteinExistence type="predicted"/>
<sequence length="34" mass="3886">MFQKMIFYVCLILSHISSQAICINVVLNNSIKTI</sequence>